<dbReference type="GO" id="GO:0046789">
    <property type="term" value="F:host cell surface receptor binding"/>
    <property type="evidence" value="ECO:0007669"/>
    <property type="project" value="InterPro"/>
</dbReference>
<reference evidence="2" key="1">
    <citation type="journal article" date="2009" name="Malar. J.">
        <title>Sequence variation of PfEMP1-DBLalpha in association with rosette formation in Plasmodium falciparum isolates causing severe and uncomplicated malaria.</title>
        <authorList>
            <person name="Horata N."/>
            <person name="Kalambaheti T."/>
            <person name="Craig A."/>
            <person name="Khusmith S."/>
        </authorList>
    </citation>
    <scope>NUCLEOTIDE SEQUENCE</scope>
</reference>
<name>D3GIH3_PLAFA</name>
<proteinExistence type="evidence at transcript level"/>
<dbReference type="InterPro" id="IPR042202">
    <property type="entry name" value="Duffy-ag-bd_sf"/>
</dbReference>
<protein>
    <submittedName>
        <fullName evidence="2">Erythrocyte membrane protein</fullName>
    </submittedName>
</protein>
<gene>
    <name evidence="2" type="primary">var</name>
</gene>
<dbReference type="EMBL" id="FJ876799">
    <property type="protein sequence ID" value="ACZ81993.1"/>
    <property type="molecule type" value="mRNA"/>
</dbReference>
<accession>D3GIH3</accession>
<dbReference type="Gene3D" id="1.20.1310.20">
    <property type="entry name" value="Duffy-antigen binding domain"/>
    <property type="match status" value="1"/>
</dbReference>
<organism evidence="2">
    <name type="scientific">Plasmodium falciparum</name>
    <name type="common">malaria parasite P. falciparum</name>
    <dbReference type="NCBI Taxonomy" id="5833"/>
    <lineage>
        <taxon>Eukaryota</taxon>
        <taxon>Sar</taxon>
        <taxon>Alveolata</taxon>
        <taxon>Apicomplexa</taxon>
        <taxon>Aconoidasida</taxon>
        <taxon>Haemosporida</taxon>
        <taxon>Plasmodiidae</taxon>
        <taxon>Plasmodium</taxon>
        <taxon>Plasmodium (Laverania)</taxon>
    </lineage>
</organism>
<dbReference type="Pfam" id="PF05424">
    <property type="entry name" value="Duffy_binding"/>
    <property type="match status" value="1"/>
</dbReference>
<evidence type="ECO:0000313" key="2">
    <source>
        <dbReference type="EMBL" id="ACZ81993.1"/>
    </source>
</evidence>
<feature type="domain" description="Duffy-antigen binding" evidence="1">
    <location>
        <begin position="1"/>
        <end position="114"/>
    </location>
</feature>
<dbReference type="InterPro" id="IPR008602">
    <property type="entry name" value="Duffy-antigen-binding"/>
</dbReference>
<feature type="non-terminal residue" evidence="2">
    <location>
        <position position="1"/>
    </location>
</feature>
<feature type="non-terminal residue" evidence="2">
    <location>
        <position position="115"/>
    </location>
</feature>
<evidence type="ECO:0000259" key="1">
    <source>
        <dbReference type="Pfam" id="PF05424"/>
    </source>
</evidence>
<dbReference type="SUPFAM" id="SSF140924">
    <property type="entry name" value="Duffy binding domain-like"/>
    <property type="match status" value="1"/>
</dbReference>
<sequence length="115" mass="13633">DIGDIIRGKDHIKWLYTRKCQREKLDENKKTINKNIYDNKDKKDRNKDATGDIKKLQEDWWEANRNKVRKAITCDAQGIKYKRPTCSTGTQTHKKCRCISGDHPTYKDYVPQYIT</sequence>
<dbReference type="GO" id="GO:0016020">
    <property type="term" value="C:membrane"/>
    <property type="evidence" value="ECO:0007669"/>
    <property type="project" value="InterPro"/>
</dbReference>
<dbReference type="AlphaFoldDB" id="D3GIH3"/>